<dbReference type="AlphaFoldDB" id="A0A5C8P249"/>
<proteinExistence type="inferred from homology"/>
<dbReference type="PANTHER" id="PTHR34982">
    <property type="entry name" value="YOP PROTEINS TRANSLOCATION PROTEIN L"/>
    <property type="match status" value="1"/>
</dbReference>
<feature type="domain" description="Flagellar assembly protein FliH/Type III secretion system HrpE" evidence="9">
    <location>
        <begin position="120"/>
        <end position="247"/>
    </location>
</feature>
<keyword evidence="3" id="KW-0813">Transport</keyword>
<evidence type="ECO:0000256" key="6">
    <source>
        <dbReference type="ARBA" id="ARBA00023225"/>
    </source>
</evidence>
<evidence type="ECO:0000313" key="11">
    <source>
        <dbReference type="Proteomes" id="UP000321574"/>
    </source>
</evidence>
<keyword evidence="4" id="KW-1005">Bacterial flagellum biogenesis</keyword>
<evidence type="ECO:0000256" key="7">
    <source>
        <dbReference type="NCBIfam" id="TIGR03825"/>
    </source>
</evidence>
<accession>A0A5C8P249</accession>
<dbReference type="GO" id="GO:0005829">
    <property type="term" value="C:cytosol"/>
    <property type="evidence" value="ECO:0007669"/>
    <property type="project" value="TreeGrafter"/>
</dbReference>
<feature type="coiled-coil region" evidence="8">
    <location>
        <begin position="39"/>
        <end position="102"/>
    </location>
</feature>
<keyword evidence="10" id="KW-0966">Cell projection</keyword>
<evidence type="ECO:0000256" key="5">
    <source>
        <dbReference type="ARBA" id="ARBA00022927"/>
    </source>
</evidence>
<keyword evidence="10" id="KW-0282">Flagellum</keyword>
<dbReference type="OrthoDB" id="19020at2"/>
<gene>
    <name evidence="10" type="primary">fliH</name>
    <name evidence="10" type="ORF">FHP05_01295</name>
</gene>
<evidence type="ECO:0000256" key="2">
    <source>
        <dbReference type="ARBA" id="ARBA00006602"/>
    </source>
</evidence>
<dbReference type="GO" id="GO:0015031">
    <property type="term" value="P:protein transport"/>
    <property type="evidence" value="ECO:0007669"/>
    <property type="project" value="UniProtKB-KW"/>
</dbReference>
<evidence type="ECO:0000313" key="10">
    <source>
        <dbReference type="EMBL" id="TXL67679.1"/>
    </source>
</evidence>
<dbReference type="Pfam" id="PF02108">
    <property type="entry name" value="FliH"/>
    <property type="match status" value="1"/>
</dbReference>
<keyword evidence="11" id="KW-1185">Reference proteome</keyword>
<organism evidence="10 11">
    <name type="scientific">Cerasibacillus terrae</name>
    <dbReference type="NCBI Taxonomy" id="2498845"/>
    <lineage>
        <taxon>Bacteria</taxon>
        <taxon>Bacillati</taxon>
        <taxon>Bacillota</taxon>
        <taxon>Bacilli</taxon>
        <taxon>Bacillales</taxon>
        <taxon>Bacillaceae</taxon>
        <taxon>Cerasibacillus</taxon>
    </lineage>
</organism>
<keyword evidence="10" id="KW-0969">Cilium</keyword>
<dbReference type="InterPro" id="IPR018035">
    <property type="entry name" value="Flagellar_FliH/T3SS_HrpE"/>
</dbReference>
<comment type="function">
    <text evidence="1">Needed for flagellar regrowth and assembly.</text>
</comment>
<dbReference type="InterPro" id="IPR022524">
    <property type="entry name" value="FliH_Bacilli"/>
</dbReference>
<keyword evidence="6" id="KW-1006">Bacterial flagellum protein export</keyword>
<dbReference type="Proteomes" id="UP000321574">
    <property type="component" value="Unassembled WGS sequence"/>
</dbReference>
<evidence type="ECO:0000256" key="8">
    <source>
        <dbReference type="SAM" id="Coils"/>
    </source>
</evidence>
<comment type="caution">
    <text evidence="10">The sequence shown here is derived from an EMBL/GenBank/DDBJ whole genome shotgun (WGS) entry which is preliminary data.</text>
</comment>
<evidence type="ECO:0000256" key="3">
    <source>
        <dbReference type="ARBA" id="ARBA00022448"/>
    </source>
</evidence>
<dbReference type="NCBIfam" id="TIGR03825">
    <property type="entry name" value="FliH_bacil"/>
    <property type="match status" value="1"/>
</dbReference>
<dbReference type="PANTHER" id="PTHR34982:SF1">
    <property type="entry name" value="FLAGELLAR ASSEMBLY PROTEIN FLIH"/>
    <property type="match status" value="1"/>
</dbReference>
<keyword evidence="8" id="KW-0175">Coiled coil</keyword>
<evidence type="ECO:0000256" key="1">
    <source>
        <dbReference type="ARBA" id="ARBA00003041"/>
    </source>
</evidence>
<comment type="similarity">
    <text evidence="2">Belongs to the FliH family.</text>
</comment>
<dbReference type="GO" id="GO:0044781">
    <property type="term" value="P:bacterial-type flagellum organization"/>
    <property type="evidence" value="ECO:0007669"/>
    <property type="project" value="UniProtKB-KW"/>
</dbReference>
<dbReference type="InterPro" id="IPR051472">
    <property type="entry name" value="T3SS_Stator/FliH"/>
</dbReference>
<name>A0A5C8P249_9BACI</name>
<sequence>MARSLLLVVEETISLSNRFLQPNKLIKIKPINHSQSSSNVEFKDKIKNLQNQIQEETTQLAKLKNQKEQLLAETKQAIEEEKEQWKAEKELLEREIRKKGYEEGFTLGEEAGFAEYKDALQKVNEISEQAIQDYHSTLENSTSEILQIAVHVAEKIMKKELEENVALCQSFIKEAIKNLENKEKLTIYVSTKFYGHLIEQKQEFLQILENETTLLIKLKEDLPPFGCLLEHSTGMIDIGIDSQLNEIREVLEEFVMESKR</sequence>
<evidence type="ECO:0000259" key="9">
    <source>
        <dbReference type="Pfam" id="PF02108"/>
    </source>
</evidence>
<protein>
    <recommendedName>
        <fullName evidence="7">Flagellar assembly protein FliH</fullName>
    </recommendedName>
</protein>
<reference evidence="10 11" key="1">
    <citation type="submission" date="2019-06" db="EMBL/GenBank/DDBJ databases">
        <title>Cerasibacillus sp. nov., isolated from maize field.</title>
        <authorList>
            <person name="Lin S.-Y."/>
            <person name="Tsai C.-F."/>
            <person name="Young C.-C."/>
        </authorList>
    </citation>
    <scope>NUCLEOTIDE SEQUENCE [LARGE SCALE GENOMIC DNA]</scope>
    <source>
        <strain evidence="10 11">CC-CFT480</strain>
    </source>
</reference>
<keyword evidence="5" id="KW-0653">Protein transport</keyword>
<dbReference type="EMBL" id="VDUW01000001">
    <property type="protein sequence ID" value="TXL67679.1"/>
    <property type="molecule type" value="Genomic_DNA"/>
</dbReference>
<evidence type="ECO:0000256" key="4">
    <source>
        <dbReference type="ARBA" id="ARBA00022795"/>
    </source>
</evidence>